<organism evidence="8 9">
    <name type="scientific">Ktedonosporobacter rubrisoli</name>
    <dbReference type="NCBI Taxonomy" id="2509675"/>
    <lineage>
        <taxon>Bacteria</taxon>
        <taxon>Bacillati</taxon>
        <taxon>Chloroflexota</taxon>
        <taxon>Ktedonobacteria</taxon>
        <taxon>Ktedonobacterales</taxon>
        <taxon>Ktedonosporobacteraceae</taxon>
        <taxon>Ktedonosporobacter</taxon>
    </lineage>
</organism>
<sequence length="406" mass="46253">MESTHLPLSLASIMEPAYAANPYALYHCLREKGPIIWDKQLNCWTILGYRAAMSVLHDSHFSAQVFHDDLSEATQSLQDQYAPLLSILSHMMFLQDPPHHTRLRGLVARAFTPRNIEAMRTQIRQSTQQLLEKAHVEKHLDVLHDFAFQVPMKVIVDILGVPHEDSKFFLKWAHDLDALVQEVPLPLAERIPLLQSISECIDYFRRLIHRRQKLPQDNLLQILIRAEEQGDRLNKDELLGTCILLLVAGFLTTSHVISNSLYALLEHPSQMRLLRQHPDLLPQAVTELLRYDSPIHEVARRATCDLHLQGQQIGAGAQVIISLGAANHDPEQFPHPDHLDVLRAENRPLSFGHGIHYCLGASLARMEIEIALETLLQHLHNPVIEEAEWESGRALHGLRKFSLSFD</sequence>
<keyword evidence="2 7" id="KW-0349">Heme</keyword>
<evidence type="ECO:0000256" key="2">
    <source>
        <dbReference type="ARBA" id="ARBA00022617"/>
    </source>
</evidence>
<reference evidence="8 9" key="1">
    <citation type="submission" date="2019-01" db="EMBL/GenBank/DDBJ databases">
        <title>Ktedonosporobacter rubrisoli SCAWS-G2.</title>
        <authorList>
            <person name="Huang Y."/>
            <person name="Yan B."/>
        </authorList>
    </citation>
    <scope>NUCLEOTIDE SEQUENCE [LARGE SCALE GENOMIC DNA]</scope>
    <source>
        <strain evidence="8 9">SCAWS-G2</strain>
    </source>
</reference>
<gene>
    <name evidence="8" type="ORF">EPA93_14735</name>
</gene>
<dbReference type="Proteomes" id="UP000290365">
    <property type="component" value="Chromosome"/>
</dbReference>
<dbReference type="AlphaFoldDB" id="A0A4P6JQY3"/>
<dbReference type="Pfam" id="PF00067">
    <property type="entry name" value="p450"/>
    <property type="match status" value="1"/>
</dbReference>
<dbReference type="EMBL" id="CP035758">
    <property type="protein sequence ID" value="QBD77186.1"/>
    <property type="molecule type" value="Genomic_DNA"/>
</dbReference>
<evidence type="ECO:0000313" key="9">
    <source>
        <dbReference type="Proteomes" id="UP000290365"/>
    </source>
</evidence>
<keyword evidence="9" id="KW-1185">Reference proteome</keyword>
<dbReference type="GO" id="GO:0020037">
    <property type="term" value="F:heme binding"/>
    <property type="evidence" value="ECO:0007669"/>
    <property type="project" value="InterPro"/>
</dbReference>
<keyword evidence="6 7" id="KW-0503">Monooxygenase</keyword>
<dbReference type="Gene3D" id="1.10.630.10">
    <property type="entry name" value="Cytochrome P450"/>
    <property type="match status" value="1"/>
</dbReference>
<dbReference type="InterPro" id="IPR036396">
    <property type="entry name" value="Cyt_P450_sf"/>
</dbReference>
<dbReference type="GO" id="GO:0005506">
    <property type="term" value="F:iron ion binding"/>
    <property type="evidence" value="ECO:0007669"/>
    <property type="project" value="InterPro"/>
</dbReference>
<evidence type="ECO:0000256" key="3">
    <source>
        <dbReference type="ARBA" id="ARBA00022723"/>
    </source>
</evidence>
<dbReference type="FunFam" id="1.10.630.10:FF:000018">
    <property type="entry name" value="Cytochrome P450 monooxygenase"/>
    <property type="match status" value="1"/>
</dbReference>
<dbReference type="InterPro" id="IPR017972">
    <property type="entry name" value="Cyt_P450_CS"/>
</dbReference>
<dbReference type="PRINTS" id="PR00359">
    <property type="entry name" value="BP450"/>
</dbReference>
<evidence type="ECO:0000256" key="6">
    <source>
        <dbReference type="ARBA" id="ARBA00023033"/>
    </source>
</evidence>
<evidence type="ECO:0000256" key="4">
    <source>
        <dbReference type="ARBA" id="ARBA00023002"/>
    </source>
</evidence>
<protein>
    <submittedName>
        <fullName evidence="8">Cytochrome P450</fullName>
    </submittedName>
</protein>
<dbReference type="GO" id="GO:0004497">
    <property type="term" value="F:monooxygenase activity"/>
    <property type="evidence" value="ECO:0007669"/>
    <property type="project" value="UniProtKB-KW"/>
</dbReference>
<dbReference type="OrthoDB" id="9801155at2"/>
<evidence type="ECO:0000256" key="5">
    <source>
        <dbReference type="ARBA" id="ARBA00023004"/>
    </source>
</evidence>
<keyword evidence="3 7" id="KW-0479">Metal-binding</keyword>
<dbReference type="InterPro" id="IPR002397">
    <property type="entry name" value="Cyt_P450_B"/>
</dbReference>
<dbReference type="KEGG" id="kbs:EPA93_14735"/>
<evidence type="ECO:0000313" key="8">
    <source>
        <dbReference type="EMBL" id="QBD77186.1"/>
    </source>
</evidence>
<proteinExistence type="inferred from homology"/>
<keyword evidence="5 7" id="KW-0408">Iron</keyword>
<evidence type="ECO:0000256" key="1">
    <source>
        <dbReference type="ARBA" id="ARBA00010617"/>
    </source>
</evidence>
<accession>A0A4P6JQY3</accession>
<keyword evidence="4 7" id="KW-0560">Oxidoreductase</keyword>
<dbReference type="RefSeq" id="WP_129888249.1">
    <property type="nucleotide sequence ID" value="NZ_CP035758.1"/>
</dbReference>
<dbReference type="CDD" id="cd20625">
    <property type="entry name" value="CYP164-like"/>
    <property type="match status" value="1"/>
</dbReference>
<dbReference type="GO" id="GO:0016705">
    <property type="term" value="F:oxidoreductase activity, acting on paired donors, with incorporation or reduction of molecular oxygen"/>
    <property type="evidence" value="ECO:0007669"/>
    <property type="project" value="InterPro"/>
</dbReference>
<dbReference type="PANTHER" id="PTHR46696:SF1">
    <property type="entry name" value="CYTOCHROME P450 YJIB-RELATED"/>
    <property type="match status" value="1"/>
</dbReference>
<dbReference type="InterPro" id="IPR001128">
    <property type="entry name" value="Cyt_P450"/>
</dbReference>
<evidence type="ECO:0000256" key="7">
    <source>
        <dbReference type="RuleBase" id="RU000461"/>
    </source>
</evidence>
<dbReference type="SUPFAM" id="SSF48264">
    <property type="entry name" value="Cytochrome P450"/>
    <property type="match status" value="1"/>
</dbReference>
<dbReference type="PANTHER" id="PTHR46696">
    <property type="entry name" value="P450, PUTATIVE (EUROFUNG)-RELATED"/>
    <property type="match status" value="1"/>
</dbReference>
<comment type="similarity">
    <text evidence="1 7">Belongs to the cytochrome P450 family.</text>
</comment>
<name>A0A4P6JQY3_KTERU</name>
<dbReference type="PROSITE" id="PS00086">
    <property type="entry name" value="CYTOCHROME_P450"/>
    <property type="match status" value="1"/>
</dbReference>